<sequence>MARIRCVYLTLSAVKCNRIHILVT</sequence>
<evidence type="ECO:0000313" key="1">
    <source>
        <dbReference type="EMBL" id="EKM30998.1"/>
    </source>
</evidence>
<organism evidence="1 2">
    <name type="scientific">Vibrio harveyi</name>
    <name type="common">Beneckea harveyi</name>
    <dbReference type="NCBI Taxonomy" id="669"/>
    <lineage>
        <taxon>Bacteria</taxon>
        <taxon>Pseudomonadati</taxon>
        <taxon>Pseudomonadota</taxon>
        <taxon>Gammaproteobacteria</taxon>
        <taxon>Vibrionales</taxon>
        <taxon>Vibrionaceae</taxon>
        <taxon>Vibrio</taxon>
    </lineage>
</organism>
<proteinExistence type="predicted"/>
<gene>
    <name evidence="1" type="ORF">VCHENC02_3315A</name>
</gene>
<comment type="caution">
    <text evidence="1">The sequence shown here is derived from an EMBL/GenBank/DDBJ whole genome shotgun (WGS) entry which is preliminary data.</text>
</comment>
<dbReference type="AlphaFoldDB" id="A0A454CX57"/>
<reference evidence="1 2" key="1">
    <citation type="submission" date="2012-10" db="EMBL/GenBank/DDBJ databases">
        <title>Genome sequence of Vibrio Cholerae HENC-02.</title>
        <authorList>
            <person name="Eppinger M."/>
            <person name="Hasan N.A."/>
            <person name="Sengamalay N."/>
            <person name="Hine E."/>
            <person name="Su Q."/>
            <person name="Daugherty S.C."/>
            <person name="Young S."/>
            <person name="Sadzewicz L."/>
            <person name="Tallon L."/>
            <person name="Cebula T.A."/>
            <person name="Ravel J."/>
            <person name="Colwell R.R."/>
        </authorList>
    </citation>
    <scope>NUCLEOTIDE SEQUENCE [LARGE SCALE GENOMIC DNA]</scope>
    <source>
        <strain evidence="1 2">HENC-02</strain>
    </source>
</reference>
<dbReference type="Proteomes" id="UP000008367">
    <property type="component" value="Unassembled WGS sequence"/>
</dbReference>
<name>A0A454CX57_VIBHA</name>
<dbReference type="EMBL" id="AJSR01001393">
    <property type="protein sequence ID" value="EKM30998.1"/>
    <property type="molecule type" value="Genomic_DNA"/>
</dbReference>
<protein>
    <submittedName>
        <fullName evidence="1">Uncharacterized protein</fullName>
    </submittedName>
</protein>
<accession>A0A454CX57</accession>
<evidence type="ECO:0000313" key="2">
    <source>
        <dbReference type="Proteomes" id="UP000008367"/>
    </source>
</evidence>
<feature type="non-terminal residue" evidence="1">
    <location>
        <position position="24"/>
    </location>
</feature>